<evidence type="ECO:0000313" key="3">
    <source>
        <dbReference type="Proteomes" id="UP000031561"/>
    </source>
</evidence>
<keyword evidence="3" id="KW-1185">Reference proteome</keyword>
<feature type="transmembrane region" description="Helical" evidence="1">
    <location>
        <begin position="402"/>
        <end position="420"/>
    </location>
</feature>
<keyword evidence="2" id="KW-0436">Ligase</keyword>
<feature type="transmembrane region" description="Helical" evidence="1">
    <location>
        <begin position="70"/>
        <end position="89"/>
    </location>
</feature>
<feature type="transmembrane region" description="Helical" evidence="1">
    <location>
        <begin position="348"/>
        <end position="371"/>
    </location>
</feature>
<dbReference type="EMBL" id="JTHE03000103">
    <property type="protein sequence ID" value="MCM1984694.1"/>
    <property type="molecule type" value="Genomic_DNA"/>
</dbReference>
<dbReference type="GO" id="GO:0016874">
    <property type="term" value="F:ligase activity"/>
    <property type="evidence" value="ECO:0007669"/>
    <property type="project" value="UniProtKB-KW"/>
</dbReference>
<evidence type="ECO:0000256" key="1">
    <source>
        <dbReference type="SAM" id="Phobius"/>
    </source>
</evidence>
<feature type="transmembrane region" description="Helical" evidence="1">
    <location>
        <begin position="378"/>
        <end position="396"/>
    </location>
</feature>
<feature type="transmembrane region" description="Helical" evidence="1">
    <location>
        <begin position="261"/>
        <end position="281"/>
    </location>
</feature>
<keyword evidence="1" id="KW-1133">Transmembrane helix</keyword>
<feature type="transmembrane region" description="Helical" evidence="1">
    <location>
        <begin position="26"/>
        <end position="49"/>
    </location>
</feature>
<accession>A0ABD4T8C2</accession>
<organism evidence="2 3">
    <name type="scientific">Lyngbya confervoides BDU141951</name>
    <dbReference type="NCBI Taxonomy" id="1574623"/>
    <lineage>
        <taxon>Bacteria</taxon>
        <taxon>Bacillati</taxon>
        <taxon>Cyanobacteriota</taxon>
        <taxon>Cyanophyceae</taxon>
        <taxon>Oscillatoriophycideae</taxon>
        <taxon>Oscillatoriales</taxon>
        <taxon>Microcoleaceae</taxon>
        <taxon>Lyngbya</taxon>
    </lineage>
</organism>
<keyword evidence="1" id="KW-0812">Transmembrane</keyword>
<feature type="transmembrane region" description="Helical" evidence="1">
    <location>
        <begin position="225"/>
        <end position="254"/>
    </location>
</feature>
<reference evidence="2 3" key="1">
    <citation type="journal article" date="2015" name="Genome Announc.">
        <title>Draft Genome Sequence of Filamentous Marine Cyanobacterium Lyngbya confervoides Strain BDU141951.</title>
        <authorList>
            <person name="Chandrababunaidu M.M."/>
            <person name="Sen D."/>
            <person name="Tripathy S."/>
        </authorList>
    </citation>
    <scope>NUCLEOTIDE SEQUENCE [LARGE SCALE GENOMIC DNA]</scope>
    <source>
        <strain evidence="2 3">BDU141951</strain>
    </source>
</reference>
<comment type="caution">
    <text evidence="2">The sequence shown here is derived from an EMBL/GenBank/DDBJ whole genome shotgun (WGS) entry which is preliminary data.</text>
</comment>
<gene>
    <name evidence="2" type="ORF">QQ91_0017870</name>
</gene>
<evidence type="ECO:0000313" key="2">
    <source>
        <dbReference type="EMBL" id="MCM1984694.1"/>
    </source>
</evidence>
<protein>
    <submittedName>
        <fullName evidence="2">O-antigen ligase domain-containing protein</fullName>
    </submittedName>
</protein>
<dbReference type="Proteomes" id="UP000031561">
    <property type="component" value="Unassembled WGS sequence"/>
</dbReference>
<dbReference type="RefSeq" id="WP_166276803.1">
    <property type="nucleotide sequence ID" value="NZ_JTHE03000103.1"/>
</dbReference>
<feature type="transmembrane region" description="Helical" evidence="1">
    <location>
        <begin position="193"/>
        <end position="213"/>
    </location>
</feature>
<feature type="transmembrane region" description="Helical" evidence="1">
    <location>
        <begin position="109"/>
        <end position="125"/>
    </location>
</feature>
<name>A0ABD4T8C2_9CYAN</name>
<sequence length="426" mass="48054">MNPTPLRPETFPERVLWFTILGTYGLYYLGAQFVWVPLMAWGMTGYLIWRWWQESPQIPRQEQIRIPGPVWIWLIAVTGIALALIIGHVNFDLGMGLTIKSLINRWGRQWALFALFPLLGCLPIRPQIIYRAACILAFQSFILTCITFTVVFILKLEDIAFISPFSAFGGGEIFYEVKIFGSLYDTGSFRLELFAPWAPALGLAGNIYFWLAWQESDRRWRWLGLLGATIMILSSVSRLGMVTLPLVAILIFLLKHLHRPFLLMGLGSASFLGGLFSHQILTAFARFRDSMIQARAGSSKTRFMLQQLALNRWWNEARIWGHGTIEPTGPKSVGFMPIGTHHQWLGTLYSHGAVGCGLLALAFLSSLVALLPRLWDSALAQTAVAIWLVLFCFSWGENLESLAYIFWPGLVIMGLAYCQISAESRA</sequence>
<proteinExistence type="predicted"/>
<keyword evidence="1" id="KW-0472">Membrane</keyword>
<feature type="transmembrane region" description="Helical" evidence="1">
    <location>
        <begin position="132"/>
        <end position="153"/>
    </location>
</feature>
<dbReference type="AlphaFoldDB" id="A0ABD4T8C2"/>